<dbReference type="EMBL" id="CP146609">
    <property type="protein sequence ID" value="WWX22061.1"/>
    <property type="molecule type" value="Genomic_DNA"/>
</dbReference>
<proteinExistence type="predicted"/>
<gene>
    <name evidence="1" type="ORF">V8V93_16650</name>
</gene>
<dbReference type="SUPFAM" id="SSF53335">
    <property type="entry name" value="S-adenosyl-L-methionine-dependent methyltransferases"/>
    <property type="match status" value="1"/>
</dbReference>
<dbReference type="InterPro" id="IPR029063">
    <property type="entry name" value="SAM-dependent_MTases_sf"/>
</dbReference>
<dbReference type="PANTHER" id="PTHR43861">
    <property type="entry name" value="TRANS-ACONITATE 2-METHYLTRANSFERASE-RELATED"/>
    <property type="match status" value="1"/>
</dbReference>
<reference evidence="1 2" key="1">
    <citation type="submission" date="2024-03" db="EMBL/GenBank/DDBJ databases">
        <title>Phenotype and Genome Characterization of a Sulfate-Reducing Bacterium Pseudodesulfovibrio sp. strain 5S69, isolated from Petroleum Reservoir in Tatarstan (Russia).</title>
        <authorList>
            <person name="Bidzhieva S.K."/>
            <person name="Kadnikov V."/>
            <person name="Tourova T.P."/>
            <person name="Samigullina S.R."/>
            <person name="Sokolova D.S."/>
            <person name="Poltaraus A.B."/>
            <person name="Avtukh A.N."/>
            <person name="Tereshina V.M."/>
            <person name="Mardanov A.V."/>
            <person name="Nazina T.N."/>
        </authorList>
    </citation>
    <scope>NUCLEOTIDE SEQUENCE [LARGE SCALE GENOMIC DNA]</scope>
    <source>
        <strain evidence="1 2">5S69</strain>
    </source>
</reference>
<name>A0ABZ2ITM9_9BACT</name>
<dbReference type="EC" id="2.1.1.-" evidence="1"/>
<protein>
    <submittedName>
        <fullName evidence="1">Class I SAM-dependent methyltransferase</fullName>
        <ecNumber evidence="1">2.1.1.-</ecNumber>
    </submittedName>
</protein>
<dbReference type="Proteomes" id="UP001385389">
    <property type="component" value="Chromosome"/>
</dbReference>
<accession>A0ABZ2ITM9</accession>
<dbReference type="GO" id="GO:0008168">
    <property type="term" value="F:methyltransferase activity"/>
    <property type="evidence" value="ECO:0007669"/>
    <property type="project" value="UniProtKB-KW"/>
</dbReference>
<dbReference type="Pfam" id="PF13489">
    <property type="entry name" value="Methyltransf_23"/>
    <property type="match status" value="1"/>
</dbReference>
<dbReference type="Gene3D" id="3.40.50.150">
    <property type="entry name" value="Vaccinia Virus protein VP39"/>
    <property type="match status" value="1"/>
</dbReference>
<dbReference type="CDD" id="cd02440">
    <property type="entry name" value="AdoMet_MTases"/>
    <property type="match status" value="1"/>
</dbReference>
<dbReference type="RefSeq" id="WP_338667742.1">
    <property type="nucleotide sequence ID" value="NZ_CP146609.1"/>
</dbReference>
<sequence length="222" mass="25005">MVVTDIFNPKRFSSSRSDIRKKQEKYAAKFQGCKRVLDFGPGEGLFLELLRELRVEGLGVDMDSQAVAKAHEKGLQVVEADGLVWISEQEEAFDGIFCSNVLEHLPPEKAAELLTQFVRLLSPGGLLILVVPNPRSVQMLSETFWLDPTHVRFYPLRMLQSGVTHLGLVVEESGDDPDTRVHPRSLWQWVKFFVRSCTLPRALRGGDEVFVCARAPRVSQAE</sequence>
<dbReference type="GO" id="GO:0032259">
    <property type="term" value="P:methylation"/>
    <property type="evidence" value="ECO:0007669"/>
    <property type="project" value="UniProtKB-KW"/>
</dbReference>
<keyword evidence="2" id="KW-1185">Reference proteome</keyword>
<evidence type="ECO:0000313" key="1">
    <source>
        <dbReference type="EMBL" id="WWX22061.1"/>
    </source>
</evidence>
<organism evidence="1 2">
    <name type="scientific">Pseudodesulfovibrio methanolicus</name>
    <dbReference type="NCBI Taxonomy" id="3126690"/>
    <lineage>
        <taxon>Bacteria</taxon>
        <taxon>Pseudomonadati</taxon>
        <taxon>Thermodesulfobacteriota</taxon>
        <taxon>Desulfovibrionia</taxon>
        <taxon>Desulfovibrionales</taxon>
        <taxon>Desulfovibrionaceae</taxon>
    </lineage>
</organism>
<evidence type="ECO:0000313" key="2">
    <source>
        <dbReference type="Proteomes" id="UP001385389"/>
    </source>
</evidence>
<keyword evidence="1" id="KW-0489">Methyltransferase</keyword>
<keyword evidence="1" id="KW-0808">Transferase</keyword>